<dbReference type="EMBL" id="AZBU02000006">
    <property type="protein sequence ID" value="TKR73809.1"/>
    <property type="molecule type" value="Genomic_DNA"/>
</dbReference>
<accession>A0A4U5MVE8</accession>
<evidence type="ECO:0000313" key="1">
    <source>
        <dbReference type="EMBL" id="TKR73809.1"/>
    </source>
</evidence>
<evidence type="ECO:0000313" key="2">
    <source>
        <dbReference type="Proteomes" id="UP000298663"/>
    </source>
</evidence>
<keyword evidence="2" id="KW-1185">Reference proteome</keyword>
<reference evidence="1 2" key="1">
    <citation type="journal article" date="2015" name="Genome Biol.">
        <title>Comparative genomics of Steinernema reveals deeply conserved gene regulatory networks.</title>
        <authorList>
            <person name="Dillman A.R."/>
            <person name="Macchietto M."/>
            <person name="Porter C.F."/>
            <person name="Rogers A."/>
            <person name="Williams B."/>
            <person name="Antoshechkin I."/>
            <person name="Lee M.M."/>
            <person name="Goodwin Z."/>
            <person name="Lu X."/>
            <person name="Lewis E.E."/>
            <person name="Goodrich-Blair H."/>
            <person name="Stock S.P."/>
            <person name="Adams B.J."/>
            <person name="Sternberg P.W."/>
            <person name="Mortazavi A."/>
        </authorList>
    </citation>
    <scope>NUCLEOTIDE SEQUENCE [LARGE SCALE GENOMIC DNA]</scope>
    <source>
        <strain evidence="1 2">ALL</strain>
    </source>
</reference>
<proteinExistence type="predicted"/>
<name>A0A4U5MVE8_STECR</name>
<gene>
    <name evidence="1" type="ORF">L596_021077</name>
</gene>
<organism evidence="1 2">
    <name type="scientific">Steinernema carpocapsae</name>
    <name type="common">Entomopathogenic nematode</name>
    <dbReference type="NCBI Taxonomy" id="34508"/>
    <lineage>
        <taxon>Eukaryota</taxon>
        <taxon>Metazoa</taxon>
        <taxon>Ecdysozoa</taxon>
        <taxon>Nematoda</taxon>
        <taxon>Chromadorea</taxon>
        <taxon>Rhabditida</taxon>
        <taxon>Tylenchina</taxon>
        <taxon>Panagrolaimomorpha</taxon>
        <taxon>Strongyloidoidea</taxon>
        <taxon>Steinernematidae</taxon>
        <taxon>Steinernema</taxon>
    </lineage>
</organism>
<dbReference type="AlphaFoldDB" id="A0A4U5MVE8"/>
<reference evidence="1 2" key="2">
    <citation type="journal article" date="2019" name="G3 (Bethesda)">
        <title>Hybrid Assembly of the Genome of the Entomopathogenic Nematode Steinernema carpocapsae Identifies the X-Chromosome.</title>
        <authorList>
            <person name="Serra L."/>
            <person name="Macchietto M."/>
            <person name="Macias-Munoz A."/>
            <person name="McGill C.J."/>
            <person name="Rodriguez I.M."/>
            <person name="Rodriguez B."/>
            <person name="Murad R."/>
            <person name="Mortazavi A."/>
        </authorList>
    </citation>
    <scope>NUCLEOTIDE SEQUENCE [LARGE SCALE GENOMIC DNA]</scope>
    <source>
        <strain evidence="1 2">ALL</strain>
    </source>
</reference>
<protein>
    <submittedName>
        <fullName evidence="1">Uncharacterized protein</fullName>
    </submittedName>
</protein>
<dbReference type="Proteomes" id="UP000298663">
    <property type="component" value="Unassembled WGS sequence"/>
</dbReference>
<sequence>MQIIGQRQCFIASERASCPEWVWLHFILSLFFRRGVSGLIIDFGRKGRGLSGTLGFLSIQPSDGKSLFAKFLNSG</sequence>
<comment type="caution">
    <text evidence="1">The sequence shown here is derived from an EMBL/GenBank/DDBJ whole genome shotgun (WGS) entry which is preliminary data.</text>
</comment>